<dbReference type="PANTHER" id="PTHR43520">
    <property type="entry name" value="ATP7, ISOFORM B"/>
    <property type="match status" value="1"/>
</dbReference>
<evidence type="ECO:0000313" key="17">
    <source>
        <dbReference type="EMBL" id="QDO99428.1"/>
    </source>
</evidence>
<comment type="similarity">
    <text evidence="2 15">Belongs to the cation transport ATPase (P-type) (TC 3.A.3) family. Type IB subfamily.</text>
</comment>
<dbReference type="InterPro" id="IPR036163">
    <property type="entry name" value="HMA_dom_sf"/>
</dbReference>
<dbReference type="Gene3D" id="2.70.150.10">
    <property type="entry name" value="Calcium-transporting ATPase, cytoplasmic transduction domain A"/>
    <property type="match status" value="1"/>
</dbReference>
<protein>
    <submittedName>
        <fullName evidence="17">Cadmium-translocating P-type ATPase</fullName>
        <ecNumber evidence="17">3.6.3.3</ecNumber>
    </submittedName>
</protein>
<keyword evidence="4 15" id="KW-1003">Cell membrane</keyword>
<evidence type="ECO:0000256" key="3">
    <source>
        <dbReference type="ARBA" id="ARBA00022448"/>
    </source>
</evidence>
<dbReference type="SUPFAM" id="SSF55008">
    <property type="entry name" value="HMA, heavy metal-associated domain"/>
    <property type="match status" value="1"/>
</dbReference>
<dbReference type="InterPro" id="IPR059000">
    <property type="entry name" value="ATPase_P-type_domA"/>
</dbReference>
<evidence type="ECO:0000256" key="2">
    <source>
        <dbReference type="ARBA" id="ARBA00006024"/>
    </source>
</evidence>
<evidence type="ECO:0000259" key="16">
    <source>
        <dbReference type="PROSITE" id="PS50846"/>
    </source>
</evidence>
<dbReference type="NCBIfam" id="TIGR01512">
    <property type="entry name" value="ATPase-IB2_Cd"/>
    <property type="match status" value="1"/>
</dbReference>
<evidence type="ECO:0000256" key="4">
    <source>
        <dbReference type="ARBA" id="ARBA00022475"/>
    </source>
</evidence>
<keyword evidence="3" id="KW-0813">Transport</keyword>
<evidence type="ECO:0000256" key="13">
    <source>
        <dbReference type="ARBA" id="ARBA00023065"/>
    </source>
</evidence>
<gene>
    <name evidence="17" type="primary">cadA</name>
    <name evidence="17" type="ORF">FNB15_20050</name>
</gene>
<evidence type="ECO:0000256" key="15">
    <source>
        <dbReference type="RuleBase" id="RU362081"/>
    </source>
</evidence>
<keyword evidence="13" id="KW-0406">Ion transport</keyword>
<dbReference type="Gene3D" id="3.40.50.1000">
    <property type="entry name" value="HAD superfamily/HAD-like"/>
    <property type="match status" value="1"/>
</dbReference>
<feature type="domain" description="HMA" evidence="16">
    <location>
        <begin position="42"/>
        <end position="106"/>
    </location>
</feature>
<keyword evidence="17" id="KW-0378">Hydrolase</keyword>
<keyword evidence="14 15" id="KW-0472">Membrane</keyword>
<dbReference type="KEGG" id="fer:FNB15_20050"/>
<evidence type="ECO:0000256" key="1">
    <source>
        <dbReference type="ARBA" id="ARBA00004651"/>
    </source>
</evidence>
<dbReference type="PROSITE" id="PS50846">
    <property type="entry name" value="HMA_2"/>
    <property type="match status" value="1"/>
</dbReference>
<keyword evidence="12 15" id="KW-1133">Transmembrane helix</keyword>
<dbReference type="PRINTS" id="PR00943">
    <property type="entry name" value="CUATPASE"/>
</dbReference>
<dbReference type="GO" id="GO:0043682">
    <property type="term" value="F:P-type divalent copper transporter activity"/>
    <property type="evidence" value="ECO:0007669"/>
    <property type="project" value="TreeGrafter"/>
</dbReference>
<dbReference type="AlphaFoldDB" id="A0A516H6N9"/>
<dbReference type="NCBIfam" id="TIGR01494">
    <property type="entry name" value="ATPase_P-type"/>
    <property type="match status" value="2"/>
</dbReference>
<keyword evidence="10" id="KW-0460">Magnesium</keyword>
<dbReference type="GO" id="GO:0005886">
    <property type="term" value="C:plasma membrane"/>
    <property type="evidence" value="ECO:0007669"/>
    <property type="project" value="UniProtKB-SubCell"/>
</dbReference>
<dbReference type="Proteomes" id="UP000317496">
    <property type="component" value="Chromosome"/>
</dbReference>
<evidence type="ECO:0000313" key="18">
    <source>
        <dbReference type="Proteomes" id="UP000317496"/>
    </source>
</evidence>
<dbReference type="PROSITE" id="PS00154">
    <property type="entry name" value="ATPASE_E1_E2"/>
    <property type="match status" value="1"/>
</dbReference>
<dbReference type="CDD" id="cd00371">
    <property type="entry name" value="HMA"/>
    <property type="match status" value="1"/>
</dbReference>
<feature type="transmembrane region" description="Helical" evidence="15">
    <location>
        <begin position="688"/>
        <end position="707"/>
    </location>
</feature>
<dbReference type="InterPro" id="IPR027256">
    <property type="entry name" value="P-typ_ATPase_IB"/>
</dbReference>
<feature type="transmembrane region" description="Helical" evidence="15">
    <location>
        <begin position="191"/>
        <end position="209"/>
    </location>
</feature>
<dbReference type="GO" id="GO:0055070">
    <property type="term" value="P:copper ion homeostasis"/>
    <property type="evidence" value="ECO:0007669"/>
    <property type="project" value="TreeGrafter"/>
</dbReference>
<keyword evidence="7 15" id="KW-0479">Metal-binding</keyword>
<dbReference type="PRINTS" id="PR00119">
    <property type="entry name" value="CATATPASE"/>
</dbReference>
<comment type="subcellular location">
    <subcellularLocation>
        <location evidence="1">Cell membrane</location>
        <topology evidence="1">Multi-pass membrane protein</topology>
    </subcellularLocation>
</comment>
<evidence type="ECO:0000256" key="6">
    <source>
        <dbReference type="ARBA" id="ARBA00022692"/>
    </source>
</evidence>
<dbReference type="EMBL" id="CP041636">
    <property type="protein sequence ID" value="QDO99428.1"/>
    <property type="molecule type" value="Genomic_DNA"/>
</dbReference>
<dbReference type="InterPro" id="IPR001757">
    <property type="entry name" value="P_typ_ATPase"/>
</dbReference>
<dbReference type="GO" id="GO:0005524">
    <property type="term" value="F:ATP binding"/>
    <property type="evidence" value="ECO:0007669"/>
    <property type="project" value="UniProtKB-UniRule"/>
</dbReference>
<feature type="transmembrane region" description="Helical" evidence="15">
    <location>
        <begin position="157"/>
        <end position="179"/>
    </location>
</feature>
<dbReference type="SUPFAM" id="SSF56784">
    <property type="entry name" value="HAD-like"/>
    <property type="match status" value="1"/>
</dbReference>
<dbReference type="InterPro" id="IPR023298">
    <property type="entry name" value="ATPase_P-typ_TM_dom_sf"/>
</dbReference>
<dbReference type="SUPFAM" id="SSF81665">
    <property type="entry name" value="Calcium ATPase, transmembrane domain M"/>
    <property type="match status" value="1"/>
</dbReference>
<evidence type="ECO:0000256" key="7">
    <source>
        <dbReference type="ARBA" id="ARBA00022723"/>
    </source>
</evidence>
<evidence type="ECO:0000256" key="5">
    <source>
        <dbReference type="ARBA" id="ARBA00022553"/>
    </source>
</evidence>
<keyword evidence="9 15" id="KW-0067">ATP-binding</keyword>
<evidence type="ECO:0000256" key="8">
    <source>
        <dbReference type="ARBA" id="ARBA00022741"/>
    </source>
</evidence>
<evidence type="ECO:0000256" key="14">
    <source>
        <dbReference type="ARBA" id="ARBA00023136"/>
    </source>
</evidence>
<dbReference type="Pfam" id="PF00122">
    <property type="entry name" value="E1-E2_ATPase"/>
    <property type="match status" value="1"/>
</dbReference>
<sequence length="753" mass="79707">MSCCLPGNLPAARSPEAGQEWLVGPAQQEILLASHSVGEGLQQTEISVPTIHCGGCIRTIEQGLGGLPGVVRARVNLSTRRVTVQWQEAVPPPLFTTLDRLGYPAHLHDPVENEKDPVLTQLLRALAISGFAAGNVMLFSMSIWAGADPASRDLFHWLSALVSLPAAAYSGQVFFRSAWHALRRGQTNMDVPISIGVLLAFGMSMYDTVTHGEYAYFDAAISLLFFLLIGRVLDHMMRERARQAVKGLQRMAARGAVVRRSDGSHDYLPVSELQPGMQIILAAGERVPVDGRVISGVSDIDCALVNGESLPQAAGIGTELQAGTLNLTAPLTMQATATVQSSFLAEMLRLMEAAESGRAGYRRIADRAAQLYAPVVHIAAFVSFVGWMLAMGDVHRALTIAVAVLIITCPCALALAVPMVQVVAARRLFEAGIMVKDGAALERLAQIDTVVFDKTGTLTLGQLMLSNRAEIDPQHLAIAAAMAVHSRHPQSRALSAAAIGTALPFARIEEHPGLGLEAEALGSVYRLGRAGWALGSEGETVGTALVKDGALLATFRFDDRLRPDARHVVTQLLQHGLHVEILSGDRPEAVAAIARQVGVADYQTAMLPGGKAARLAALAAEGRKVLMVGDGLNDAPALAAAHASMAPATAADIGRNAADFVFLRDSLAAVPQAMDVARQAGKLIRQNFVLSLGYNAVALPFAIAGYITPLIAALVMSSSSMIVVGNALRLTPLRGVRTARKDNLPNALPEGAE</sequence>
<feature type="transmembrane region" description="Helical" evidence="15">
    <location>
        <begin position="125"/>
        <end position="145"/>
    </location>
</feature>
<dbReference type="InterPro" id="IPR017969">
    <property type="entry name" value="Heavy-metal-associated_CS"/>
</dbReference>
<dbReference type="InterPro" id="IPR008250">
    <property type="entry name" value="ATPase_P-typ_transduc_dom_A_sf"/>
</dbReference>
<dbReference type="NCBIfam" id="TIGR01525">
    <property type="entry name" value="ATPase-IB_hvy"/>
    <property type="match status" value="1"/>
</dbReference>
<organism evidence="17 18">
    <name type="scientific">Ferrovibrio terrae</name>
    <dbReference type="NCBI Taxonomy" id="2594003"/>
    <lineage>
        <taxon>Bacteria</taxon>
        <taxon>Pseudomonadati</taxon>
        <taxon>Pseudomonadota</taxon>
        <taxon>Alphaproteobacteria</taxon>
        <taxon>Rhodospirillales</taxon>
        <taxon>Rhodospirillaceae</taxon>
        <taxon>Ferrovibrio</taxon>
    </lineage>
</organism>
<dbReference type="SUPFAM" id="SSF81653">
    <property type="entry name" value="Calcium ATPase, transduction domain A"/>
    <property type="match status" value="1"/>
</dbReference>
<dbReference type="NCBIfam" id="TIGR01511">
    <property type="entry name" value="ATPase-IB1_Cu"/>
    <property type="match status" value="1"/>
</dbReference>
<evidence type="ECO:0000256" key="9">
    <source>
        <dbReference type="ARBA" id="ARBA00022840"/>
    </source>
</evidence>
<accession>A0A516H6N9</accession>
<evidence type="ECO:0000256" key="10">
    <source>
        <dbReference type="ARBA" id="ARBA00022842"/>
    </source>
</evidence>
<dbReference type="InterPro" id="IPR006121">
    <property type="entry name" value="HMA_dom"/>
</dbReference>
<keyword evidence="5" id="KW-0597">Phosphoprotein</keyword>
<dbReference type="Gene3D" id="3.40.1110.10">
    <property type="entry name" value="Calcium-transporting ATPase, cytoplasmic domain N"/>
    <property type="match status" value="1"/>
</dbReference>
<dbReference type="EC" id="3.6.3.3" evidence="17"/>
<dbReference type="PANTHER" id="PTHR43520:SF5">
    <property type="entry name" value="CATION-TRANSPORTING P-TYPE ATPASE-RELATED"/>
    <property type="match status" value="1"/>
</dbReference>
<feature type="transmembrane region" description="Helical" evidence="15">
    <location>
        <begin position="215"/>
        <end position="233"/>
    </location>
</feature>
<dbReference type="GO" id="GO:0005507">
    <property type="term" value="F:copper ion binding"/>
    <property type="evidence" value="ECO:0007669"/>
    <property type="project" value="TreeGrafter"/>
</dbReference>
<dbReference type="Gene3D" id="3.30.70.100">
    <property type="match status" value="1"/>
</dbReference>
<proteinExistence type="inferred from homology"/>
<evidence type="ECO:0000256" key="12">
    <source>
        <dbReference type="ARBA" id="ARBA00022989"/>
    </source>
</evidence>
<dbReference type="InterPro" id="IPR036412">
    <property type="entry name" value="HAD-like_sf"/>
</dbReference>
<keyword evidence="18" id="KW-1185">Reference proteome</keyword>
<dbReference type="InterPro" id="IPR018303">
    <property type="entry name" value="ATPase_P-typ_P_site"/>
</dbReference>
<feature type="transmembrane region" description="Helical" evidence="15">
    <location>
        <begin position="713"/>
        <end position="731"/>
    </location>
</feature>
<reference evidence="17 18" key="1">
    <citation type="submission" date="2019-07" db="EMBL/GenBank/DDBJ databases">
        <title>Genome sequencing for Ferrovibrio sp. K5.</title>
        <authorList>
            <person name="Park S.-J."/>
        </authorList>
    </citation>
    <scope>NUCLEOTIDE SEQUENCE [LARGE SCALE GENOMIC DNA]</scope>
    <source>
        <strain evidence="17 18">K5</strain>
    </source>
</reference>
<feature type="transmembrane region" description="Helical" evidence="15">
    <location>
        <begin position="397"/>
        <end position="417"/>
    </location>
</feature>
<dbReference type="InterPro" id="IPR023299">
    <property type="entry name" value="ATPase_P-typ_cyto_dom_N"/>
</dbReference>
<keyword evidence="6 15" id="KW-0812">Transmembrane</keyword>
<dbReference type="PROSITE" id="PS01047">
    <property type="entry name" value="HMA_1"/>
    <property type="match status" value="1"/>
</dbReference>
<keyword evidence="11" id="KW-1278">Translocase</keyword>
<dbReference type="GO" id="GO:0016887">
    <property type="term" value="F:ATP hydrolysis activity"/>
    <property type="evidence" value="ECO:0007669"/>
    <property type="project" value="InterPro"/>
</dbReference>
<dbReference type="InterPro" id="IPR023214">
    <property type="entry name" value="HAD_sf"/>
</dbReference>
<evidence type="ECO:0000256" key="11">
    <source>
        <dbReference type="ARBA" id="ARBA00022967"/>
    </source>
</evidence>
<dbReference type="Pfam" id="PF00702">
    <property type="entry name" value="Hydrolase"/>
    <property type="match status" value="1"/>
</dbReference>
<keyword evidence="8 15" id="KW-0547">Nucleotide-binding</keyword>
<dbReference type="Pfam" id="PF00403">
    <property type="entry name" value="HMA"/>
    <property type="match status" value="1"/>
</dbReference>
<feature type="transmembrane region" description="Helical" evidence="15">
    <location>
        <begin position="371"/>
        <end position="391"/>
    </location>
</feature>
<name>A0A516H6N9_9PROT</name>
<dbReference type="OrthoDB" id="9760802at2"/>